<dbReference type="GO" id="GO:0042147">
    <property type="term" value="P:retrograde transport, endosome to Golgi"/>
    <property type="evidence" value="ECO:0007669"/>
    <property type="project" value="TreeGrafter"/>
</dbReference>
<evidence type="ECO:0000259" key="4">
    <source>
        <dbReference type="Pfam" id="PF07064"/>
    </source>
</evidence>
<dbReference type="SUPFAM" id="SSF82657">
    <property type="entry name" value="BolA-like"/>
    <property type="match status" value="1"/>
</dbReference>
<dbReference type="SUPFAM" id="SSF50156">
    <property type="entry name" value="PDZ domain-like"/>
    <property type="match status" value="1"/>
</dbReference>
<evidence type="ECO:0000256" key="2">
    <source>
        <dbReference type="ARBA" id="ARBA00023136"/>
    </source>
</evidence>
<dbReference type="Pfam" id="PF07064">
    <property type="entry name" value="RIC1"/>
    <property type="match status" value="1"/>
</dbReference>
<dbReference type="InterPro" id="IPR036065">
    <property type="entry name" value="BolA-like_sf"/>
</dbReference>
<dbReference type="SUPFAM" id="SSF50978">
    <property type="entry name" value="WD40 repeat-like"/>
    <property type="match status" value="1"/>
</dbReference>
<feature type="region of interest" description="Disordered" evidence="3">
    <location>
        <begin position="1"/>
        <end position="22"/>
    </location>
</feature>
<evidence type="ECO:0000256" key="3">
    <source>
        <dbReference type="SAM" id="MobiDB-lite"/>
    </source>
</evidence>
<keyword evidence="2" id="KW-0472">Membrane</keyword>
<dbReference type="GO" id="GO:0006886">
    <property type="term" value="P:intracellular protein transport"/>
    <property type="evidence" value="ECO:0007669"/>
    <property type="project" value="InterPro"/>
</dbReference>
<sequence>MGKVRLVSGPPRSFAIPTGASSDPRVSYSQKGDVVLALHPTSQLLAVVSSTNVTLWMHSYTRTTGASTEPVDSILDTLSDEKGQDAHYLFSFPRNASEKAHRATEKGAVTVWAYWIASLQLLVAESGATNWEMYEFSVDHARSDPRPFSARLTTYSTAKIIGKDDISSFYLLSTPQDEDEASAFLTLVTNDSIPINSNQGQDQTQSGNREYISSMAVVDSSCVFLGLSSGFLIAIHLPDLSAPQIAASASWKIDLRPHFASGIASSPPACCIALSCGSISDTVFVVACSPSQCVLLELNIPLRQFKSSVSLPEPLTATRLVSCALYTQQTCLLAIGLSTSQTHVFQVENATSSASNSLHPIATLSLESEGYCALELGSVVSIAWAGCGDAIAVGYEKRGFSLFSIDGRRIMSSFPSEYQPVSQDKEACYHGAFQVAWALQDSLLLVTPLAHRTLRDYEPEELYTELETQLYKDEDGFCMSLSGALGRYGAWVRSYSPRPSNQETGSASRNGQIEPGDLILSLEDANMSMELVNVPFHEVVARFKAIPSHTYVSVRLLRLEWEAIYTLLTAAVDDNCFCNQNLIQILREDSDLHARLVALRMQNRRGDYADRWDSELGHHSSSPDELPRYIGAWKVLHGTSCTISRQKFVKFIFSVFPTWNPIQILTKLADFSKRMKRPRSPTLLEYSVMHQVPISGISSCLLFLQASSVYVAASRALESPWKLSTGDRYNVPPTYAHALPLRLAAFSKDSHQLAVAGQRGFCVLNLLTGKWRGFGNVAQELDRFVTALSWLTEDVIVVALTKLSENHERVHLEAYPRDHLDVDARVAWISLSSHPPAFANSANKDACVLAMEAYGPFLYCFGSRTLWRVRVAMDANVDPFSVCESRYFPCALAGKMAQEAEVFGSISTFSLVPRLVDLVHSDKRNESNESSWISSMFQSLIHGQAPEQYENQDVFPRFIFHDSMRQELVLWDPEARWMYVVARNVIRAVFFHLPVEECPKWPLMLQYFVGIHSTFGLQIWFPLLDGVYGSPSASFTKDVHSLRLFLLCQDPLRSVTHELEFGSAWPTWELYQQVLCEYGLHLDGKKNVSSQSVSIASPKAIHNDAFVALQMTILDGNVTIEEDSNVLGIESHFGVMVNISQDTSSMVASDACSSAVYDAFVRVHPILHVAMEVAVCWNQWKWVEGMLQTLWETFPFASATTEMLLWVVVEGFHAGKYSEEQWKQVLSLLQPRDWDGEEAIQRDFALGVDEYCEIIAQLARKCERSRQKLIFPLAGDPQKLISICQRRKQLSTAANFLILLEVSNDSDEADDETMGILAFRNDTAIDLVEMCLNEKEWKLAEELVRVVRRWQIVLLEGKSGQGRKSLDEMLAGIAFGDLEGRNFERLAWICDHLQAKLPPNGRDTAESDLQEEEMERISMELHERFIATHRAIELRYLSQAFQEAAYNRWSAVVRNAFEKMFGMRHKLNAGRCLRFGRFCSSQTASEAETHMRTKLMDSLKATDVQVTDVSGGCGSMYNVKVVSSQFEGKSRVIQHRMVNEVLKDEIKGMHGLTIKTSTPS</sequence>
<dbReference type="InterPro" id="IPR009771">
    <property type="entry name" value="RIC1_C"/>
</dbReference>
<dbReference type="InterPro" id="IPR040096">
    <property type="entry name" value="Ric1"/>
</dbReference>
<reference evidence="5" key="2">
    <citation type="submission" date="2011-02" db="EMBL/GenBank/DDBJ databases">
        <authorList>
            <person name="MacLean D."/>
        </authorList>
    </citation>
    <scope>NUCLEOTIDE SEQUENCE</scope>
</reference>
<dbReference type="InterPro" id="IPR036034">
    <property type="entry name" value="PDZ_sf"/>
</dbReference>
<reference evidence="5" key="1">
    <citation type="journal article" date="2011" name="PLoS Biol.">
        <title>Gene gain and loss during evolution of obligate parasitism in the white rust pathogen of Arabidopsis thaliana.</title>
        <authorList>
            <person name="Kemen E."/>
            <person name="Gardiner A."/>
            <person name="Schultz-Larsen T."/>
            <person name="Kemen A.C."/>
            <person name="Balmuth A.L."/>
            <person name="Robert-Seilaniantz A."/>
            <person name="Bailey K."/>
            <person name="Holub E."/>
            <person name="Studholme D.J."/>
            <person name="Maclean D."/>
            <person name="Jones J.D."/>
        </authorList>
    </citation>
    <scope>NUCLEOTIDE SEQUENCE</scope>
</reference>
<dbReference type="Pfam" id="PF01722">
    <property type="entry name" value="BolA"/>
    <property type="match status" value="1"/>
</dbReference>
<organism evidence="5">
    <name type="scientific">Albugo laibachii Nc14</name>
    <dbReference type="NCBI Taxonomy" id="890382"/>
    <lineage>
        <taxon>Eukaryota</taxon>
        <taxon>Sar</taxon>
        <taxon>Stramenopiles</taxon>
        <taxon>Oomycota</taxon>
        <taxon>Peronosporomycetes</taxon>
        <taxon>Albuginales</taxon>
        <taxon>Albuginaceae</taxon>
        <taxon>Albugo</taxon>
    </lineage>
</organism>
<dbReference type="EMBL" id="FR824068">
    <property type="protein sequence ID" value="CCA16610.1"/>
    <property type="molecule type" value="Genomic_DNA"/>
</dbReference>
<feature type="domain" description="RIC1 C-terminal alpha solenoid region" evidence="4">
    <location>
        <begin position="1244"/>
        <end position="1348"/>
    </location>
</feature>
<name>F0W668_9STRA</name>
<dbReference type="HOGENOM" id="CLU_245940_0_0_1"/>
<dbReference type="GO" id="GO:0005829">
    <property type="term" value="C:cytosol"/>
    <property type="evidence" value="ECO:0007669"/>
    <property type="project" value="TreeGrafter"/>
</dbReference>
<evidence type="ECO:0000256" key="1">
    <source>
        <dbReference type="ARBA" id="ARBA00004370"/>
    </source>
</evidence>
<gene>
    <name evidence="5" type="primary">AlNc14C23G2367</name>
    <name evidence="5" type="ORF">ALNC14_027530</name>
</gene>
<proteinExistence type="predicted"/>
<dbReference type="GO" id="GO:0034066">
    <property type="term" value="C:Ric1-Rgp1 guanyl-nucleotide exchange factor complex"/>
    <property type="evidence" value="ECO:0007669"/>
    <property type="project" value="InterPro"/>
</dbReference>
<protein>
    <submittedName>
        <fullName evidence="5">Uncharacterized protein AlNc14C23G2367</fullName>
    </submittedName>
</protein>
<dbReference type="PANTHER" id="PTHR22746">
    <property type="entry name" value="RAB6A-GEF COMPLEX PARTNER PROTEIN 1"/>
    <property type="match status" value="1"/>
</dbReference>
<evidence type="ECO:0000313" key="5">
    <source>
        <dbReference type="EMBL" id="CCA16610.1"/>
    </source>
</evidence>
<dbReference type="PANTHER" id="PTHR22746:SF10">
    <property type="entry name" value="GUANINE NUCLEOTIDE EXCHANGE FACTOR SUBUNIT RIC1"/>
    <property type="match status" value="1"/>
</dbReference>
<dbReference type="Gene3D" id="3.30.300.90">
    <property type="entry name" value="BolA-like"/>
    <property type="match status" value="1"/>
</dbReference>
<dbReference type="InterPro" id="IPR036322">
    <property type="entry name" value="WD40_repeat_dom_sf"/>
</dbReference>
<comment type="subcellular location">
    <subcellularLocation>
        <location evidence="1">Membrane</location>
    </subcellularLocation>
</comment>
<accession>F0W668</accession>
<dbReference type="InterPro" id="IPR002634">
    <property type="entry name" value="BolA"/>
</dbReference>
<dbReference type="GO" id="GO:0000139">
    <property type="term" value="C:Golgi membrane"/>
    <property type="evidence" value="ECO:0007669"/>
    <property type="project" value="TreeGrafter"/>
</dbReference>